<sequence length="71" mass="7654">MGTPHDVRVSVQQRLSQVVALLFAVYVGHLSFHDKGQGAALAKHMPGHLNCVSPKLFSLVDSALFSVNRGL</sequence>
<evidence type="ECO:0000313" key="1">
    <source>
        <dbReference type="EMBL" id="CRK23225.1"/>
    </source>
</evidence>
<dbReference type="AlphaFoldDB" id="A0A0G4LNE7"/>
<evidence type="ECO:0000313" key="2">
    <source>
        <dbReference type="Proteomes" id="UP000045706"/>
    </source>
</evidence>
<dbReference type="EMBL" id="CVQI01014446">
    <property type="protein sequence ID" value="CRK23225.1"/>
    <property type="molecule type" value="Genomic_DNA"/>
</dbReference>
<proteinExistence type="predicted"/>
<organism evidence="1 2">
    <name type="scientific">Verticillium longisporum</name>
    <name type="common">Verticillium dahliae var. longisporum</name>
    <dbReference type="NCBI Taxonomy" id="100787"/>
    <lineage>
        <taxon>Eukaryota</taxon>
        <taxon>Fungi</taxon>
        <taxon>Dikarya</taxon>
        <taxon>Ascomycota</taxon>
        <taxon>Pezizomycotina</taxon>
        <taxon>Sordariomycetes</taxon>
        <taxon>Hypocreomycetidae</taxon>
        <taxon>Glomerellales</taxon>
        <taxon>Plectosphaerellaceae</taxon>
        <taxon>Verticillium</taxon>
    </lineage>
</organism>
<reference evidence="2" key="1">
    <citation type="submission" date="2015-05" db="EMBL/GenBank/DDBJ databases">
        <authorList>
            <person name="Fogelqvist Johan"/>
        </authorList>
    </citation>
    <scope>NUCLEOTIDE SEQUENCE [LARGE SCALE GENOMIC DNA]</scope>
</reference>
<protein>
    <submittedName>
        <fullName evidence="1">Uncharacterized protein</fullName>
    </submittedName>
</protein>
<name>A0A0G4LNE7_VERLO</name>
<accession>A0A0G4LNE7</accession>
<gene>
    <name evidence="1" type="ORF">BN1723_002982</name>
</gene>
<dbReference type="Proteomes" id="UP000045706">
    <property type="component" value="Unassembled WGS sequence"/>
</dbReference>